<keyword evidence="5" id="KW-1185">Reference proteome</keyword>
<keyword evidence="2" id="KW-0460">Magnesium</keyword>
<evidence type="ECO:0000313" key="5">
    <source>
        <dbReference type="Proteomes" id="UP000247498"/>
    </source>
</evidence>
<comment type="similarity">
    <text evidence="1 2">Belongs to the CorA metal ion transporter (MIT) (TC 1.A.35.5) family.</text>
</comment>
<keyword evidence="2" id="KW-0813">Transport</keyword>
<comment type="subcellular location">
    <subcellularLocation>
        <location evidence="2">Membrane</location>
        <topology evidence="2">Multi-pass membrane protein</topology>
    </subcellularLocation>
</comment>
<dbReference type="OrthoDB" id="10251508at2759"/>
<dbReference type="AlphaFoldDB" id="A0A2V0PLJ2"/>
<evidence type="ECO:0000256" key="2">
    <source>
        <dbReference type="RuleBase" id="RU366041"/>
    </source>
</evidence>
<dbReference type="InterPro" id="IPR039204">
    <property type="entry name" value="MRS2-like"/>
</dbReference>
<evidence type="ECO:0000256" key="1">
    <source>
        <dbReference type="ARBA" id="ARBA00007535"/>
    </source>
</evidence>
<keyword evidence="2" id="KW-0812">Transmembrane</keyword>
<proteinExistence type="inferred from homology"/>
<sequence>MSWLILHQDGSSQSVVMDKRQLTQVMGLEIPMRDLRLMDPALQTWESYAQILVRDNALVVSLEHVRLILSADRVLIPLEFGKNENAERFVKHLEATIRERAAEEAARRSEAAAAAGGGGPGGRRGGGGSGGGVGSGGGRMDLSREGDLDLPFELHMLEVALGEICRHLAQQVATLEALAHPALDALTRNADTVNLERVRHNGGGTATSDVHDLLEVENLLESYFMLVDSTQQKVNAIGEYIDDTEDLINIELDYSRNRLLRLEILITVATFCLALYNLLAGVLGENLVLPSLITQDIWGFVLVNGTALTCCISLFFLWWRAMSKWKMI</sequence>
<dbReference type="PANTHER" id="PTHR13890">
    <property type="entry name" value="RNA SPLICING PROTEIN MRS2, MITOCHONDRIAL"/>
    <property type="match status" value="1"/>
</dbReference>
<dbReference type="GO" id="GO:0016020">
    <property type="term" value="C:membrane"/>
    <property type="evidence" value="ECO:0007669"/>
    <property type="project" value="UniProtKB-SubCell"/>
</dbReference>
<feature type="region of interest" description="Disordered" evidence="3">
    <location>
        <begin position="101"/>
        <end position="140"/>
    </location>
</feature>
<dbReference type="Gene3D" id="2.40.128.330">
    <property type="match status" value="1"/>
</dbReference>
<feature type="compositionally biased region" description="Gly residues" evidence="3">
    <location>
        <begin position="115"/>
        <end position="139"/>
    </location>
</feature>
<comment type="caution">
    <text evidence="4">The sequence shown here is derived from an EMBL/GenBank/DDBJ whole genome shotgun (WGS) entry which is preliminary data.</text>
</comment>
<organism evidence="4 5">
    <name type="scientific">Raphidocelis subcapitata</name>
    <dbReference type="NCBI Taxonomy" id="307507"/>
    <lineage>
        <taxon>Eukaryota</taxon>
        <taxon>Viridiplantae</taxon>
        <taxon>Chlorophyta</taxon>
        <taxon>core chlorophytes</taxon>
        <taxon>Chlorophyceae</taxon>
        <taxon>CS clade</taxon>
        <taxon>Sphaeropleales</taxon>
        <taxon>Selenastraceae</taxon>
        <taxon>Raphidocelis</taxon>
    </lineage>
</organism>
<keyword evidence="2" id="KW-0472">Membrane</keyword>
<keyword evidence="2" id="KW-1133">Transmembrane helix</keyword>
<dbReference type="Proteomes" id="UP000247498">
    <property type="component" value="Unassembled WGS sequence"/>
</dbReference>
<dbReference type="Gene3D" id="1.20.58.340">
    <property type="entry name" value="Magnesium transport protein CorA, transmembrane region"/>
    <property type="match status" value="2"/>
</dbReference>
<reference evidence="4 5" key="1">
    <citation type="journal article" date="2018" name="Sci. Rep.">
        <title>Raphidocelis subcapitata (=Pseudokirchneriella subcapitata) provides an insight into genome evolution and environmental adaptations in the Sphaeropleales.</title>
        <authorList>
            <person name="Suzuki S."/>
            <person name="Yamaguchi H."/>
            <person name="Nakajima N."/>
            <person name="Kawachi M."/>
        </authorList>
    </citation>
    <scope>NUCLEOTIDE SEQUENCE [LARGE SCALE GENOMIC DNA]</scope>
    <source>
        <strain evidence="4 5">NIES-35</strain>
    </source>
</reference>
<evidence type="ECO:0000313" key="4">
    <source>
        <dbReference type="EMBL" id="GBF99922.1"/>
    </source>
</evidence>
<feature type="transmembrane region" description="Helical" evidence="2">
    <location>
        <begin position="264"/>
        <end position="285"/>
    </location>
</feature>
<dbReference type="EMBL" id="BDRX01000181">
    <property type="protein sequence ID" value="GBF99922.1"/>
    <property type="molecule type" value="Genomic_DNA"/>
</dbReference>
<dbReference type="PANTHER" id="PTHR13890:SF31">
    <property type="entry name" value="MAGNESIUM TRANSPORTER MRS2-2-RELATED"/>
    <property type="match status" value="1"/>
</dbReference>
<feature type="compositionally biased region" description="Basic and acidic residues" evidence="3">
    <location>
        <begin position="101"/>
        <end position="110"/>
    </location>
</feature>
<dbReference type="GO" id="GO:0015095">
    <property type="term" value="F:magnesium ion transmembrane transporter activity"/>
    <property type="evidence" value="ECO:0007669"/>
    <property type="project" value="TreeGrafter"/>
</dbReference>
<name>A0A2V0PLJ2_9CHLO</name>
<evidence type="ECO:0000256" key="3">
    <source>
        <dbReference type="SAM" id="MobiDB-lite"/>
    </source>
</evidence>
<feature type="transmembrane region" description="Helical" evidence="2">
    <location>
        <begin position="297"/>
        <end position="319"/>
    </location>
</feature>
<comment type="function">
    <text evidence="2">Magnesium transporter that may mediate the influx of magnesium.</text>
</comment>
<gene>
    <name evidence="4" type="ORF">Rsub_12615</name>
</gene>
<dbReference type="Pfam" id="PF22099">
    <property type="entry name" value="MRS2-like"/>
    <property type="match status" value="1"/>
</dbReference>
<dbReference type="CDD" id="cd12823">
    <property type="entry name" value="Mrs2_Mfm1p-like"/>
    <property type="match status" value="1"/>
</dbReference>
<protein>
    <recommendedName>
        <fullName evidence="2">Magnesium transporter</fullName>
    </recommendedName>
</protein>
<accession>A0A2V0PLJ2</accession>
<keyword evidence="2" id="KW-0406">Ion transport</keyword>
<dbReference type="InParanoid" id="A0A2V0PLJ2"/>